<dbReference type="Proteomes" id="UP001151760">
    <property type="component" value="Unassembled WGS sequence"/>
</dbReference>
<feature type="compositionally biased region" description="Basic and acidic residues" evidence="1">
    <location>
        <begin position="433"/>
        <end position="456"/>
    </location>
</feature>
<evidence type="ECO:0000256" key="1">
    <source>
        <dbReference type="SAM" id="MobiDB-lite"/>
    </source>
</evidence>
<dbReference type="EMBL" id="BQNB010019593">
    <property type="protein sequence ID" value="GJT86936.1"/>
    <property type="molecule type" value="Genomic_DNA"/>
</dbReference>
<feature type="compositionally biased region" description="Acidic residues" evidence="1">
    <location>
        <begin position="103"/>
        <end position="113"/>
    </location>
</feature>
<reference evidence="2" key="1">
    <citation type="journal article" date="2022" name="Int. J. Mol. Sci.">
        <title>Draft Genome of Tanacetum Coccineum: Genomic Comparison of Closely Related Tanacetum-Family Plants.</title>
        <authorList>
            <person name="Yamashiro T."/>
            <person name="Shiraishi A."/>
            <person name="Nakayama K."/>
            <person name="Satake H."/>
        </authorList>
    </citation>
    <scope>NUCLEOTIDE SEQUENCE</scope>
</reference>
<gene>
    <name evidence="2" type="ORF">Tco_1068653</name>
</gene>
<feature type="compositionally biased region" description="Basic and acidic residues" evidence="1">
    <location>
        <begin position="34"/>
        <end position="53"/>
    </location>
</feature>
<organism evidence="2 3">
    <name type="scientific">Tanacetum coccineum</name>
    <dbReference type="NCBI Taxonomy" id="301880"/>
    <lineage>
        <taxon>Eukaryota</taxon>
        <taxon>Viridiplantae</taxon>
        <taxon>Streptophyta</taxon>
        <taxon>Embryophyta</taxon>
        <taxon>Tracheophyta</taxon>
        <taxon>Spermatophyta</taxon>
        <taxon>Magnoliopsida</taxon>
        <taxon>eudicotyledons</taxon>
        <taxon>Gunneridae</taxon>
        <taxon>Pentapetalae</taxon>
        <taxon>asterids</taxon>
        <taxon>campanulids</taxon>
        <taxon>Asterales</taxon>
        <taxon>Asteraceae</taxon>
        <taxon>Asteroideae</taxon>
        <taxon>Anthemideae</taxon>
        <taxon>Anthemidinae</taxon>
        <taxon>Tanacetum</taxon>
    </lineage>
</organism>
<evidence type="ECO:0000313" key="2">
    <source>
        <dbReference type="EMBL" id="GJT86936.1"/>
    </source>
</evidence>
<feature type="compositionally biased region" description="Basic and acidic residues" evidence="1">
    <location>
        <begin position="169"/>
        <end position="180"/>
    </location>
</feature>
<evidence type="ECO:0000313" key="3">
    <source>
        <dbReference type="Proteomes" id="UP001151760"/>
    </source>
</evidence>
<feature type="compositionally biased region" description="Basic residues" evidence="1">
    <location>
        <begin position="12"/>
        <end position="30"/>
    </location>
</feature>
<protein>
    <submittedName>
        <fullName evidence="2">Uncharacterized protein</fullName>
    </submittedName>
</protein>
<sequence length="532" mass="61124">METSESEEPEKKKSKRQKSICKGKMKKYGSKKNPIIEESPKRFTRGDAKRQAEFENVNPQNEAEDDEEVKSISSDDEIVETKKKGRKSKGKKEGKKMKKAEEENQVESEEDVLYEGRNSDDERLPVGMEKKKKKRTKKAKSSTSRSYMIKQSKNEIGGGENNDSEEEQEDRKLTKDKMDEGLESESEGDEQLKKVTKPKKAKGSTAEKQYPTCNTRSSPKPMYEAMMTLSDPQKKCLKDMGFERMIHFPIVELPSALAYHAIDHFHPGSMELRLEKGSIKATRQKVQDMLGIPMGSRKLEDLEQRPSNDPFIKEWENQFKHDGINVYKGLDVYVPPINDKEPETKEEYYEKIVLKFDIISDERSELVRTLRNGVKKFEDDQMMIDFCKQYRELFNDNEFKLYEYSKDDDSEGETDGDNEDNNHDDDGAPTADANKKKESENQTKERNKEEIDKQTEESGSEGTDESGSEGTEENRSEATEEGSDGDEKEVTAQMDVDSQNKDLNKEKDANETEDNDKMKNMDMKNISSEKTG</sequence>
<accession>A0ABQ5HHS6</accession>
<feature type="compositionally biased region" description="Basic residues" evidence="1">
    <location>
        <begin position="130"/>
        <end position="140"/>
    </location>
</feature>
<feature type="compositionally biased region" description="Acidic residues" evidence="1">
    <location>
        <begin position="62"/>
        <end position="78"/>
    </location>
</feature>
<reference evidence="2" key="2">
    <citation type="submission" date="2022-01" db="EMBL/GenBank/DDBJ databases">
        <authorList>
            <person name="Yamashiro T."/>
            <person name="Shiraishi A."/>
            <person name="Satake H."/>
            <person name="Nakayama K."/>
        </authorList>
    </citation>
    <scope>NUCLEOTIDE SEQUENCE</scope>
</reference>
<keyword evidence="3" id="KW-1185">Reference proteome</keyword>
<comment type="caution">
    <text evidence="2">The sequence shown here is derived from an EMBL/GenBank/DDBJ whole genome shotgun (WGS) entry which is preliminary data.</text>
</comment>
<name>A0ABQ5HHS6_9ASTR</name>
<feature type="compositionally biased region" description="Basic and acidic residues" evidence="1">
    <location>
        <begin position="498"/>
        <end position="522"/>
    </location>
</feature>
<proteinExistence type="predicted"/>
<feature type="compositionally biased region" description="Acidic residues" evidence="1">
    <location>
        <begin position="458"/>
        <end position="471"/>
    </location>
</feature>
<feature type="compositionally biased region" description="Basic residues" evidence="1">
    <location>
        <begin position="83"/>
        <end position="98"/>
    </location>
</feature>
<feature type="region of interest" description="Disordered" evidence="1">
    <location>
        <begin position="406"/>
        <end position="532"/>
    </location>
</feature>
<feature type="region of interest" description="Disordered" evidence="1">
    <location>
        <begin position="1"/>
        <end position="219"/>
    </location>
</feature>
<feature type="compositionally biased region" description="Acidic residues" evidence="1">
    <location>
        <begin position="408"/>
        <end position="419"/>
    </location>
</feature>